<reference evidence="2" key="1">
    <citation type="submission" date="2009-08" db="EMBL/GenBank/DDBJ databases">
        <title>Annotation of Salpingoeca rosetta.</title>
        <authorList>
            <consortium name="The Broad Institute Genome Sequencing Platform"/>
            <person name="Russ C."/>
            <person name="Cuomo C."/>
            <person name="Burger G."/>
            <person name="Gray M.W."/>
            <person name="Holland P.W.H."/>
            <person name="King N."/>
            <person name="Lang F.B.F."/>
            <person name="Roger A.J."/>
            <person name="Ruiz-Trillo I."/>
            <person name="Young S.K."/>
            <person name="Zeng Q."/>
            <person name="Gargeya S."/>
            <person name="Alvarado L."/>
            <person name="Berlin A."/>
            <person name="Chapman S.B."/>
            <person name="Chen Z."/>
            <person name="Freedman E."/>
            <person name="Gellesch M."/>
            <person name="Goldberg J."/>
            <person name="Griggs A."/>
            <person name="Gujja S."/>
            <person name="Heilman E."/>
            <person name="Heiman D."/>
            <person name="Howarth C."/>
            <person name="Mehta T."/>
            <person name="Neiman D."/>
            <person name="Pearson M."/>
            <person name="Roberts A."/>
            <person name="Saif S."/>
            <person name="Shea T."/>
            <person name="Shenoy N."/>
            <person name="Sisk P."/>
            <person name="Stolte C."/>
            <person name="Sykes S."/>
            <person name="White J."/>
            <person name="Yandava C."/>
            <person name="Haas B."/>
            <person name="Nusbaum C."/>
            <person name="Birren B."/>
        </authorList>
    </citation>
    <scope>NUCLEOTIDE SEQUENCE</scope>
    <source>
        <strain evidence="2">ATCC 50818</strain>
    </source>
</reference>
<organism evidence="2 3">
    <name type="scientific">Salpingoeca rosetta (strain ATCC 50818 / BSB-021)</name>
    <dbReference type="NCBI Taxonomy" id="946362"/>
    <lineage>
        <taxon>Eukaryota</taxon>
        <taxon>Choanoflagellata</taxon>
        <taxon>Craspedida</taxon>
        <taxon>Salpingoecidae</taxon>
        <taxon>Salpingoeca</taxon>
    </lineage>
</organism>
<keyword evidence="3" id="KW-1185">Reference proteome</keyword>
<evidence type="ECO:0000313" key="3">
    <source>
        <dbReference type="Proteomes" id="UP000007799"/>
    </source>
</evidence>
<dbReference type="GeneID" id="16077522"/>
<name>F2U274_SALR5</name>
<sequence>MLAISRLDTLGIASSHAASGEKGVSKATIRRREKRAHERASERPQQSNKKERPLPLRRHQLQQQQQQQQHVSSNSTQRDQDLTTQTLAELPDNCHKTTTVPNKTRHHHQNKATPNAETRVLPCAISGLALNHTD</sequence>
<feature type="region of interest" description="Disordered" evidence="1">
    <location>
        <begin position="1"/>
        <end position="115"/>
    </location>
</feature>
<dbReference type="RefSeq" id="XP_004996930.1">
    <property type="nucleotide sequence ID" value="XM_004996873.1"/>
</dbReference>
<dbReference type="KEGG" id="sre:PTSG_02437"/>
<gene>
    <name evidence="2" type="ORF">PTSG_02437</name>
</gene>
<dbReference type="EMBL" id="GL832959">
    <property type="protein sequence ID" value="EGD81726.1"/>
    <property type="molecule type" value="Genomic_DNA"/>
</dbReference>
<protein>
    <submittedName>
        <fullName evidence="2">Uncharacterized protein</fullName>
    </submittedName>
</protein>
<dbReference type="AlphaFoldDB" id="F2U274"/>
<feature type="compositionally biased region" description="Low complexity" evidence="1">
    <location>
        <begin position="61"/>
        <end position="70"/>
    </location>
</feature>
<dbReference type="InParanoid" id="F2U274"/>
<feature type="compositionally biased region" description="Basic and acidic residues" evidence="1">
    <location>
        <begin position="35"/>
        <end position="54"/>
    </location>
</feature>
<accession>F2U274</accession>
<dbReference type="Proteomes" id="UP000007799">
    <property type="component" value="Unassembled WGS sequence"/>
</dbReference>
<evidence type="ECO:0000256" key="1">
    <source>
        <dbReference type="SAM" id="MobiDB-lite"/>
    </source>
</evidence>
<evidence type="ECO:0000313" key="2">
    <source>
        <dbReference type="EMBL" id="EGD81726.1"/>
    </source>
</evidence>
<proteinExistence type="predicted"/>